<name>A0ACB9Y840_PLABR</name>
<organism evidence="1 2">
    <name type="scientific">Plasmodium brasilianum</name>
    <dbReference type="NCBI Taxonomy" id="5824"/>
    <lineage>
        <taxon>Eukaryota</taxon>
        <taxon>Sar</taxon>
        <taxon>Alveolata</taxon>
        <taxon>Apicomplexa</taxon>
        <taxon>Aconoidasida</taxon>
        <taxon>Haemosporida</taxon>
        <taxon>Plasmodiidae</taxon>
        <taxon>Plasmodium</taxon>
        <taxon>Plasmodium (Plasmodium)</taxon>
    </lineage>
</organism>
<dbReference type="Proteomes" id="UP001056978">
    <property type="component" value="Chromosome 11"/>
</dbReference>
<reference evidence="1" key="1">
    <citation type="submission" date="2022-06" db="EMBL/GenBank/DDBJ databases">
        <title>The First Complete Genome of the Simian Malaria Parasite Plasmodium brasilianum.</title>
        <authorList>
            <person name="Bajic M."/>
            <person name="Ravishankar S."/>
        </authorList>
    </citation>
    <scope>NUCLEOTIDE SEQUENCE</scope>
    <source>
        <strain evidence="1">Bolivian I</strain>
    </source>
</reference>
<proteinExistence type="predicted"/>
<evidence type="ECO:0000313" key="2">
    <source>
        <dbReference type="Proteomes" id="UP001056978"/>
    </source>
</evidence>
<keyword evidence="2" id="KW-1185">Reference proteome</keyword>
<sequence>MIFIRWNKSISLTILLLLYLNNVIYINTNDIKDKKKEDVSNKENNAVDNDDHENLSIEGGNGNDNDNAFAGNNSGKINIQDDENAEFSPTGIFNAFEKIFLRKRKDNIDESDMQSDNSNDNKKNKNSLNASDDDDEEEDGERSIKDEIYHAFNYVKDKFVPFFSSKNQTIKAEDDDTTNPTEDNKDINKQKQKPSVDDAAKKDPPESKESNSKEVTSQKGGESMANTSPYSYDNFFKNKETGKPKPEVSEHIQKTLLKEGNDIKETTSQIDNVVYNFEQVILKTKFYTKAIKNFVHFKMYHICEYSKCGANARCYIVDKDKEECRCRANYVQDTSVDYFKCIPMTTKDCKKKNGNCDKNADCSTDKNNNIRCQCKHDYFGDGIFCVMGSQARQSVYLLLLVVIGVVQKFLF</sequence>
<evidence type="ECO:0000313" key="1">
    <source>
        <dbReference type="EMBL" id="KAI4837297.1"/>
    </source>
</evidence>
<keyword evidence="1" id="KW-0477">Merozoite</keyword>
<accession>A0ACB9Y840</accession>
<comment type="caution">
    <text evidence="1">The sequence shown here is derived from an EMBL/GenBank/DDBJ whole genome shotgun (WGS) entry which is preliminary data.</text>
</comment>
<dbReference type="EMBL" id="CM043779">
    <property type="protein sequence ID" value="KAI4837297.1"/>
    <property type="molecule type" value="Genomic_DNA"/>
</dbReference>
<gene>
    <name evidence="1" type="ORF">MKS88_003767</name>
</gene>
<protein>
    <submittedName>
        <fullName evidence="1">Merozoite surface protein 10</fullName>
    </submittedName>
</protein>